<dbReference type="GO" id="GO:0008270">
    <property type="term" value="F:zinc ion binding"/>
    <property type="evidence" value="ECO:0007669"/>
    <property type="project" value="UniProtKB-KW"/>
</dbReference>
<evidence type="ECO:0000256" key="2">
    <source>
        <dbReference type="ARBA" id="ARBA00006991"/>
    </source>
</evidence>
<feature type="domain" description="C2H2-type" evidence="14">
    <location>
        <begin position="487"/>
        <end position="514"/>
    </location>
</feature>
<evidence type="ECO:0000256" key="1">
    <source>
        <dbReference type="ARBA" id="ARBA00004123"/>
    </source>
</evidence>
<evidence type="ECO:0000256" key="10">
    <source>
        <dbReference type="ARBA" id="ARBA00023242"/>
    </source>
</evidence>
<gene>
    <name evidence="15" type="ORF">R5R35_003512</name>
</gene>
<feature type="compositionally biased region" description="Basic residues" evidence="12">
    <location>
        <begin position="387"/>
        <end position="397"/>
    </location>
</feature>
<dbReference type="GO" id="GO:0042802">
    <property type="term" value="F:identical protein binding"/>
    <property type="evidence" value="ECO:0007669"/>
    <property type="project" value="UniProtKB-ARBA"/>
</dbReference>
<accession>A0AAN9WBV2</accession>
<dbReference type="InterPro" id="IPR000210">
    <property type="entry name" value="BTB/POZ_dom"/>
</dbReference>
<dbReference type="PROSITE" id="PS00028">
    <property type="entry name" value="ZINC_FINGER_C2H2_1"/>
    <property type="match status" value="3"/>
</dbReference>
<dbReference type="InterPro" id="IPR013087">
    <property type="entry name" value="Znf_C2H2_type"/>
</dbReference>
<keyword evidence="4" id="KW-0677">Repeat</keyword>
<dbReference type="GO" id="GO:0000981">
    <property type="term" value="F:DNA-binding transcription factor activity, RNA polymerase II-specific"/>
    <property type="evidence" value="ECO:0007669"/>
    <property type="project" value="TreeGrafter"/>
</dbReference>
<feature type="region of interest" description="Disordered" evidence="12">
    <location>
        <begin position="203"/>
        <end position="244"/>
    </location>
</feature>
<dbReference type="SMART" id="SM00355">
    <property type="entry name" value="ZnF_C2H2"/>
    <property type="match status" value="4"/>
</dbReference>
<evidence type="ECO:0000313" key="16">
    <source>
        <dbReference type="Proteomes" id="UP001378592"/>
    </source>
</evidence>
<feature type="domain" description="BTB" evidence="13">
    <location>
        <begin position="31"/>
        <end position="96"/>
    </location>
</feature>
<comment type="similarity">
    <text evidence="2">Belongs to the krueppel C2H2-type zinc-finger protein family.</text>
</comment>
<dbReference type="Gene3D" id="3.30.160.60">
    <property type="entry name" value="Classic Zinc Finger"/>
    <property type="match status" value="3"/>
</dbReference>
<dbReference type="SUPFAM" id="SSF57667">
    <property type="entry name" value="beta-beta-alpha zinc fingers"/>
    <property type="match status" value="2"/>
</dbReference>
<dbReference type="SUPFAM" id="SSF54695">
    <property type="entry name" value="POZ domain"/>
    <property type="match status" value="1"/>
</dbReference>
<dbReference type="FunFam" id="3.30.160.60:FF:000624">
    <property type="entry name" value="zinc finger protein 697"/>
    <property type="match status" value="1"/>
</dbReference>
<dbReference type="Gene3D" id="3.30.710.10">
    <property type="entry name" value="Potassium Channel Kv1.1, Chain A"/>
    <property type="match status" value="1"/>
</dbReference>
<feature type="compositionally biased region" description="Polar residues" evidence="12">
    <location>
        <begin position="150"/>
        <end position="159"/>
    </location>
</feature>
<dbReference type="FunFam" id="3.30.160.60:FF:001370">
    <property type="entry name" value="Zinc finger protein"/>
    <property type="match status" value="1"/>
</dbReference>
<feature type="domain" description="C2H2-type" evidence="14">
    <location>
        <begin position="459"/>
        <end position="486"/>
    </location>
</feature>
<feature type="compositionally biased region" description="Acidic residues" evidence="12">
    <location>
        <begin position="359"/>
        <end position="383"/>
    </location>
</feature>
<organism evidence="15 16">
    <name type="scientific">Gryllus longicercus</name>
    <dbReference type="NCBI Taxonomy" id="2509291"/>
    <lineage>
        <taxon>Eukaryota</taxon>
        <taxon>Metazoa</taxon>
        <taxon>Ecdysozoa</taxon>
        <taxon>Arthropoda</taxon>
        <taxon>Hexapoda</taxon>
        <taxon>Insecta</taxon>
        <taxon>Pterygota</taxon>
        <taxon>Neoptera</taxon>
        <taxon>Polyneoptera</taxon>
        <taxon>Orthoptera</taxon>
        <taxon>Ensifera</taxon>
        <taxon>Gryllidea</taxon>
        <taxon>Grylloidea</taxon>
        <taxon>Gryllidae</taxon>
        <taxon>Gryllinae</taxon>
        <taxon>Gryllus</taxon>
    </lineage>
</organism>
<evidence type="ECO:0000256" key="5">
    <source>
        <dbReference type="ARBA" id="ARBA00022771"/>
    </source>
</evidence>
<evidence type="ECO:0000256" key="8">
    <source>
        <dbReference type="ARBA" id="ARBA00023125"/>
    </source>
</evidence>
<name>A0AAN9WBV2_9ORTH</name>
<dbReference type="PANTHER" id="PTHR24394">
    <property type="entry name" value="ZINC FINGER PROTEIN"/>
    <property type="match status" value="1"/>
</dbReference>
<keyword evidence="7" id="KW-0805">Transcription regulation</keyword>
<evidence type="ECO:0000259" key="13">
    <source>
        <dbReference type="PROSITE" id="PS50097"/>
    </source>
</evidence>
<keyword evidence="3" id="KW-0479">Metal-binding</keyword>
<dbReference type="CDD" id="cd18315">
    <property type="entry name" value="BTB_POZ_BAB-like"/>
    <property type="match status" value="1"/>
</dbReference>
<dbReference type="FunFam" id="3.30.160.60:FF:000508">
    <property type="entry name" value="Myeloid zinc finger 1"/>
    <property type="match status" value="1"/>
</dbReference>
<dbReference type="AlphaFoldDB" id="A0AAN9WBV2"/>
<evidence type="ECO:0000256" key="7">
    <source>
        <dbReference type="ARBA" id="ARBA00023015"/>
    </source>
</evidence>
<dbReference type="GO" id="GO:0003690">
    <property type="term" value="F:double-stranded DNA binding"/>
    <property type="evidence" value="ECO:0007669"/>
    <property type="project" value="UniProtKB-ARBA"/>
</dbReference>
<feature type="compositionally biased region" description="Low complexity" evidence="12">
    <location>
        <begin position="439"/>
        <end position="451"/>
    </location>
</feature>
<evidence type="ECO:0000256" key="6">
    <source>
        <dbReference type="ARBA" id="ARBA00022833"/>
    </source>
</evidence>
<sequence length="580" mass="64010">MPPQQLLLSWKDHNGALVSVFENLLKRNTLVDCTLAADGQYLKAHKVVLSACSAYFELLFSQESEKNPIVILKDVKFQELEAAVNFMYRGEVEVCEDRLAAFLEVADSLQIKGLGSDGKSQDVRGKSPISKSSKAAVPPKAHSSRKEVTLTESENTVESCITLDSDKNSNESSSHHHLPLRETSGSSPIPSSLAIASSFSIPSASTSCPVRVETDRDRDKLEKNQCSSPSVSTFPSGDTVPSDVNTVIKTEPVTDTYLDEKSDETERDFDDVTMMEDQEDWDDPNIESMGDDHSSNQHDPGFSVTHMKTEESSSEHMPGAPSMEHVSSEGATASGAQSDRAVAAEGVAQKPKEQQQQHEEEEEDLDDDNDEESDELEDEEEEEVQRRQRSRRRRRRGQLQQQEGQKRARPTRKRSPPPPAAPPPRAPKQDKRRAGAGPGPSSSTTTTTEEPGPAPARQLACLMCGATCPTPAALRDHYATHPEQRPFKCDECAYAAMQASDLRKHQRIHTGERPYACAQCGVAFTQSNSLRVHERIHTGERPFRCADCDKTFTAKGHLAAHRRKHHDPAARALDLELGLL</sequence>
<protein>
    <submittedName>
        <fullName evidence="15">Uncharacterized protein</fullName>
    </submittedName>
</protein>
<keyword evidence="10" id="KW-0539">Nucleus</keyword>
<proteinExistence type="inferred from homology"/>
<feature type="domain" description="C2H2-type" evidence="14">
    <location>
        <begin position="515"/>
        <end position="542"/>
    </location>
</feature>
<evidence type="ECO:0000256" key="4">
    <source>
        <dbReference type="ARBA" id="ARBA00022737"/>
    </source>
</evidence>
<feature type="compositionally biased region" description="Polar residues" evidence="12">
    <location>
        <begin position="224"/>
        <end position="236"/>
    </location>
</feature>
<dbReference type="PANTHER" id="PTHR24394:SF29">
    <property type="entry name" value="MYONEURIN"/>
    <property type="match status" value="1"/>
</dbReference>
<dbReference type="PROSITE" id="PS50097">
    <property type="entry name" value="BTB"/>
    <property type="match status" value="1"/>
</dbReference>
<feature type="domain" description="C2H2-type" evidence="14">
    <location>
        <begin position="543"/>
        <end position="570"/>
    </location>
</feature>
<feature type="region of interest" description="Disordered" evidence="12">
    <location>
        <begin position="258"/>
        <end position="454"/>
    </location>
</feature>
<evidence type="ECO:0000259" key="14">
    <source>
        <dbReference type="PROSITE" id="PS50157"/>
    </source>
</evidence>
<comment type="caution">
    <text evidence="15">The sequence shown here is derived from an EMBL/GenBank/DDBJ whole genome shotgun (WGS) entry which is preliminary data.</text>
</comment>
<feature type="compositionally biased region" description="Pro residues" evidence="12">
    <location>
        <begin position="416"/>
        <end position="426"/>
    </location>
</feature>
<feature type="compositionally biased region" description="Basic and acidic residues" evidence="12">
    <location>
        <begin position="212"/>
        <end position="223"/>
    </location>
</feature>
<dbReference type="PROSITE" id="PS50157">
    <property type="entry name" value="ZINC_FINGER_C2H2_2"/>
    <property type="match status" value="4"/>
</dbReference>
<dbReference type="GO" id="GO:0005634">
    <property type="term" value="C:nucleus"/>
    <property type="evidence" value="ECO:0007669"/>
    <property type="project" value="UniProtKB-SubCell"/>
</dbReference>
<comment type="subcellular location">
    <subcellularLocation>
        <location evidence="1">Nucleus</location>
    </subcellularLocation>
</comment>
<dbReference type="Pfam" id="PF00651">
    <property type="entry name" value="BTB"/>
    <property type="match status" value="1"/>
</dbReference>
<dbReference type="InterPro" id="IPR011333">
    <property type="entry name" value="SKP1/BTB/POZ_sf"/>
</dbReference>
<keyword evidence="16" id="KW-1185">Reference proteome</keyword>
<keyword evidence="8" id="KW-0238">DNA-binding</keyword>
<feature type="compositionally biased region" description="Acidic residues" evidence="12">
    <location>
        <begin position="261"/>
        <end position="285"/>
    </location>
</feature>
<dbReference type="Proteomes" id="UP001378592">
    <property type="component" value="Unassembled WGS sequence"/>
</dbReference>
<dbReference type="Pfam" id="PF00096">
    <property type="entry name" value="zf-C2H2"/>
    <property type="match status" value="2"/>
</dbReference>
<evidence type="ECO:0000256" key="12">
    <source>
        <dbReference type="SAM" id="MobiDB-lite"/>
    </source>
</evidence>
<keyword evidence="6" id="KW-0862">Zinc</keyword>
<keyword evidence="5 11" id="KW-0863">Zinc-finger</keyword>
<reference evidence="15 16" key="1">
    <citation type="submission" date="2024-03" db="EMBL/GenBank/DDBJ databases">
        <title>The genome assembly and annotation of the cricket Gryllus longicercus Weissman &amp; Gray.</title>
        <authorList>
            <person name="Szrajer S."/>
            <person name="Gray D."/>
            <person name="Ylla G."/>
        </authorList>
    </citation>
    <scope>NUCLEOTIDE SEQUENCE [LARGE SCALE GENOMIC DNA]</scope>
    <source>
        <strain evidence="15">DAG 2021-001</strain>
        <tissue evidence="15">Whole body minus gut</tissue>
    </source>
</reference>
<evidence type="ECO:0000313" key="15">
    <source>
        <dbReference type="EMBL" id="KAK7870243.1"/>
    </source>
</evidence>
<evidence type="ECO:0000256" key="9">
    <source>
        <dbReference type="ARBA" id="ARBA00023163"/>
    </source>
</evidence>
<evidence type="ECO:0000256" key="3">
    <source>
        <dbReference type="ARBA" id="ARBA00022723"/>
    </source>
</evidence>
<keyword evidence="9" id="KW-0804">Transcription</keyword>
<evidence type="ECO:0000256" key="11">
    <source>
        <dbReference type="PROSITE-ProRule" id="PRU00042"/>
    </source>
</evidence>
<dbReference type="EMBL" id="JAZDUA010000062">
    <property type="protein sequence ID" value="KAK7870243.1"/>
    <property type="molecule type" value="Genomic_DNA"/>
</dbReference>
<dbReference type="SMART" id="SM00225">
    <property type="entry name" value="BTB"/>
    <property type="match status" value="1"/>
</dbReference>
<feature type="region of interest" description="Disordered" evidence="12">
    <location>
        <begin position="114"/>
        <end position="191"/>
    </location>
</feature>
<dbReference type="InterPro" id="IPR036236">
    <property type="entry name" value="Znf_C2H2_sf"/>
</dbReference>